<dbReference type="PROSITE" id="PS00197">
    <property type="entry name" value="2FE2S_FER_1"/>
    <property type="match status" value="1"/>
</dbReference>
<dbReference type="PROSITE" id="PS51085">
    <property type="entry name" value="2FE2S_FER_2"/>
    <property type="match status" value="1"/>
</dbReference>
<sequence length="164" mass="17302">MAKLNLQLNGRARELSVSPHQTLVDVIREGFGLTGTKKGCGTGDCGACTVLLDGKPVNSCLVLAVEADGHEVTTIEGLQSDGELRPIQKAFIEHGAAQCGFCTPGMIISAEALLRKTPNPTEEQARRAISGNLCRCTGYQKIVEAITSVKAGRGESSTENHHGD</sequence>
<dbReference type="SUPFAM" id="SSF54292">
    <property type="entry name" value="2Fe-2S ferredoxin-like"/>
    <property type="match status" value="1"/>
</dbReference>
<dbReference type="EMBL" id="AP028679">
    <property type="protein sequence ID" value="BEQ16906.1"/>
    <property type="molecule type" value="Genomic_DNA"/>
</dbReference>
<keyword evidence="5" id="KW-0411">Iron-sulfur</keyword>
<dbReference type="InterPro" id="IPR036884">
    <property type="entry name" value="2Fe-2S-bd_dom_sf"/>
</dbReference>
<keyword evidence="4" id="KW-0408">Iron</keyword>
<dbReference type="InterPro" id="IPR051452">
    <property type="entry name" value="Diverse_Oxidoreductases"/>
</dbReference>
<keyword evidence="2" id="KW-0479">Metal-binding</keyword>
<evidence type="ECO:0000259" key="6">
    <source>
        <dbReference type="PROSITE" id="PS51085"/>
    </source>
</evidence>
<dbReference type="Pfam" id="PF00111">
    <property type="entry name" value="Fer2"/>
    <property type="match status" value="1"/>
</dbReference>
<accession>A0AAU9EIF8</accession>
<dbReference type="KEGG" id="dmp:FAK_39720"/>
<name>A0AAU9EIF8_9BACT</name>
<keyword evidence="1" id="KW-0001">2Fe-2S</keyword>
<dbReference type="InterPro" id="IPR006058">
    <property type="entry name" value="2Fe2S_fd_BS"/>
</dbReference>
<dbReference type="InterPro" id="IPR002888">
    <property type="entry name" value="2Fe-2S-bd"/>
</dbReference>
<evidence type="ECO:0000256" key="2">
    <source>
        <dbReference type="ARBA" id="ARBA00022723"/>
    </source>
</evidence>
<dbReference type="GO" id="GO:0016491">
    <property type="term" value="F:oxidoreductase activity"/>
    <property type="evidence" value="ECO:0007669"/>
    <property type="project" value="UniProtKB-KW"/>
</dbReference>
<evidence type="ECO:0000256" key="3">
    <source>
        <dbReference type="ARBA" id="ARBA00023002"/>
    </source>
</evidence>
<evidence type="ECO:0000313" key="7">
    <source>
        <dbReference type="EMBL" id="BEQ16906.1"/>
    </source>
</evidence>
<dbReference type="CDD" id="cd00207">
    <property type="entry name" value="fer2"/>
    <property type="match status" value="1"/>
</dbReference>
<dbReference type="PANTHER" id="PTHR44379">
    <property type="entry name" value="OXIDOREDUCTASE WITH IRON-SULFUR SUBUNIT"/>
    <property type="match status" value="1"/>
</dbReference>
<evidence type="ECO:0000313" key="8">
    <source>
        <dbReference type="Proteomes" id="UP001366166"/>
    </source>
</evidence>
<protein>
    <submittedName>
        <fullName evidence="7">Carbon monoxide dehydrogenase</fullName>
    </submittedName>
</protein>
<dbReference type="Pfam" id="PF01799">
    <property type="entry name" value="Fer2_2"/>
    <property type="match status" value="1"/>
</dbReference>
<dbReference type="AlphaFoldDB" id="A0AAU9EIF8"/>
<dbReference type="Proteomes" id="UP001366166">
    <property type="component" value="Chromosome"/>
</dbReference>
<evidence type="ECO:0000256" key="4">
    <source>
        <dbReference type="ARBA" id="ARBA00023004"/>
    </source>
</evidence>
<dbReference type="GO" id="GO:0051537">
    <property type="term" value="F:2 iron, 2 sulfur cluster binding"/>
    <property type="evidence" value="ECO:0007669"/>
    <property type="project" value="UniProtKB-KW"/>
</dbReference>
<organism evidence="7 8">
    <name type="scientific">Desulfoferula mesophila</name>
    <dbReference type="NCBI Taxonomy" id="3058419"/>
    <lineage>
        <taxon>Bacteria</taxon>
        <taxon>Pseudomonadati</taxon>
        <taxon>Thermodesulfobacteriota</taxon>
        <taxon>Desulfarculia</taxon>
        <taxon>Desulfarculales</taxon>
        <taxon>Desulfarculaceae</taxon>
        <taxon>Desulfoferula</taxon>
    </lineage>
</organism>
<dbReference type="InterPro" id="IPR001041">
    <property type="entry name" value="2Fe-2S_ferredoxin-type"/>
</dbReference>
<evidence type="ECO:0000256" key="1">
    <source>
        <dbReference type="ARBA" id="ARBA00022714"/>
    </source>
</evidence>
<keyword evidence="3" id="KW-0560">Oxidoreductase</keyword>
<dbReference type="InterPro" id="IPR012675">
    <property type="entry name" value="Beta-grasp_dom_sf"/>
</dbReference>
<reference evidence="8" key="1">
    <citation type="journal article" date="2023" name="Arch. Microbiol.">
        <title>Desulfoferula mesophilus gen. nov. sp. nov., a mesophilic sulfate-reducing bacterium isolated from a brackish lake sediment.</title>
        <authorList>
            <person name="Watanabe T."/>
            <person name="Yabe T."/>
            <person name="Tsuji J.M."/>
            <person name="Fukui M."/>
        </authorList>
    </citation>
    <scope>NUCLEOTIDE SEQUENCE [LARGE SCALE GENOMIC DNA]</scope>
    <source>
        <strain evidence="8">12FAK</strain>
    </source>
</reference>
<dbReference type="PANTHER" id="PTHR44379:SF8">
    <property type="entry name" value="XANTHINE DEHYDROGENASE IRON-SULFUR-BINDING SUBUNIT XDHC-RELATED"/>
    <property type="match status" value="1"/>
</dbReference>
<dbReference type="GO" id="GO:0046872">
    <property type="term" value="F:metal ion binding"/>
    <property type="evidence" value="ECO:0007669"/>
    <property type="project" value="UniProtKB-KW"/>
</dbReference>
<feature type="domain" description="2Fe-2S ferredoxin-type" evidence="6">
    <location>
        <begin position="2"/>
        <end position="78"/>
    </location>
</feature>
<gene>
    <name evidence="7" type="ORF">FAK_39720</name>
</gene>
<dbReference type="FunFam" id="1.10.150.120:FF:000003">
    <property type="entry name" value="Carbon monoxide dehydrogenase, small subunit"/>
    <property type="match status" value="1"/>
</dbReference>
<dbReference type="SUPFAM" id="SSF47741">
    <property type="entry name" value="CO dehydrogenase ISP C-domain like"/>
    <property type="match status" value="1"/>
</dbReference>
<evidence type="ECO:0000256" key="5">
    <source>
        <dbReference type="ARBA" id="ARBA00023014"/>
    </source>
</evidence>
<dbReference type="RefSeq" id="WP_338603421.1">
    <property type="nucleotide sequence ID" value="NZ_AP028679.1"/>
</dbReference>
<keyword evidence="8" id="KW-1185">Reference proteome</keyword>
<dbReference type="FunFam" id="3.10.20.30:FF:000020">
    <property type="entry name" value="Xanthine dehydrogenase iron-sulfur subunit"/>
    <property type="match status" value="1"/>
</dbReference>
<dbReference type="InterPro" id="IPR036010">
    <property type="entry name" value="2Fe-2S_ferredoxin-like_sf"/>
</dbReference>
<dbReference type="Gene3D" id="3.10.20.30">
    <property type="match status" value="1"/>
</dbReference>
<proteinExistence type="predicted"/>
<dbReference type="Gene3D" id="1.10.150.120">
    <property type="entry name" value="[2Fe-2S]-binding domain"/>
    <property type="match status" value="1"/>
</dbReference>